<comment type="caution">
    <text evidence="1">The sequence shown here is derived from an EMBL/GenBank/DDBJ whole genome shotgun (WGS) entry which is preliminary data.</text>
</comment>
<protein>
    <submittedName>
        <fullName evidence="1">(Mediterranean fruit fly) hypothetical protein</fullName>
    </submittedName>
</protein>
<organism evidence="1 2">
    <name type="scientific">Ceratitis capitata</name>
    <name type="common">Mediterranean fruit fly</name>
    <name type="synonym">Tephritis capitata</name>
    <dbReference type="NCBI Taxonomy" id="7213"/>
    <lineage>
        <taxon>Eukaryota</taxon>
        <taxon>Metazoa</taxon>
        <taxon>Ecdysozoa</taxon>
        <taxon>Arthropoda</taxon>
        <taxon>Hexapoda</taxon>
        <taxon>Insecta</taxon>
        <taxon>Pterygota</taxon>
        <taxon>Neoptera</taxon>
        <taxon>Endopterygota</taxon>
        <taxon>Diptera</taxon>
        <taxon>Brachycera</taxon>
        <taxon>Muscomorpha</taxon>
        <taxon>Tephritoidea</taxon>
        <taxon>Tephritidae</taxon>
        <taxon>Ceratitis</taxon>
        <taxon>Ceratitis</taxon>
    </lineage>
</organism>
<evidence type="ECO:0000313" key="2">
    <source>
        <dbReference type="Proteomes" id="UP000606786"/>
    </source>
</evidence>
<keyword evidence="2" id="KW-1185">Reference proteome</keyword>
<sequence>MLNHDCISHQRTIYDTNIFADTQIFANENVDLILGGYIYPHIMCRGLRKNALDSLLAQESVFGWFQATPKKISVMLKQEGKCNPQIIKRYPAARKFDLFDR</sequence>
<feature type="non-terminal residue" evidence="1">
    <location>
        <position position="101"/>
    </location>
</feature>
<gene>
    <name evidence="1" type="ORF">CCAP1982_LOCUS9933</name>
</gene>
<accession>A0A811UUP3</accession>
<dbReference type="EMBL" id="CAJHJT010000023">
    <property type="protein sequence ID" value="CAD7001436.1"/>
    <property type="molecule type" value="Genomic_DNA"/>
</dbReference>
<evidence type="ECO:0000313" key="1">
    <source>
        <dbReference type="EMBL" id="CAD7001436.1"/>
    </source>
</evidence>
<reference evidence="1" key="1">
    <citation type="submission" date="2020-11" db="EMBL/GenBank/DDBJ databases">
        <authorList>
            <person name="Whitehead M."/>
        </authorList>
    </citation>
    <scope>NUCLEOTIDE SEQUENCE</scope>
    <source>
        <strain evidence="1">EGII</strain>
    </source>
</reference>
<name>A0A811UUP3_CERCA</name>
<dbReference type="Proteomes" id="UP000606786">
    <property type="component" value="Unassembled WGS sequence"/>
</dbReference>
<proteinExistence type="predicted"/>
<dbReference type="AlphaFoldDB" id="A0A811UUP3"/>